<dbReference type="Pfam" id="PF01882">
    <property type="entry name" value="DUF58"/>
    <property type="match status" value="1"/>
</dbReference>
<sequence>MIKNRILWLLWLVCMAGAAVITGTWLFAAVLLLSALLLIFSAGSVALSGKKAVIKLHLPKAAERMGRFDGEIRMENQSAWPVFGGAGVLRWENLFTGEKGEIPLSFSLGGKEKQVIGFETGSSWCGCIRFCFSDWKCQDFFRIFSLKRKADASAYTVVMPEKQKGEMSLLAREGFDMESFRYSGSRPGDDPGETYDIREYRSGDSIRQIHWKLSGKLDDIMIREKSFPVDDTVLILAEAFQADRDPQRAETVAEVFSAVLQSFMEKKISCQAGVYDHSTGKFRLEKIRTEEDRENILYRFLRYGSDAKTPVTVREYLKDPGIQNFANYVYITGDPQDKEAELLAAKGEVTIVGCGTGGRDSGGEQVLWKYGSQNPKDSQKQHMENNCPVSCWKLH</sequence>
<organism evidence="2 3">
    <name type="scientific">Blautia luti</name>
    <dbReference type="NCBI Taxonomy" id="89014"/>
    <lineage>
        <taxon>Bacteria</taxon>
        <taxon>Bacillati</taxon>
        <taxon>Bacillota</taxon>
        <taxon>Clostridia</taxon>
        <taxon>Lachnospirales</taxon>
        <taxon>Lachnospiraceae</taxon>
        <taxon>Blautia</taxon>
    </lineage>
</organism>
<accession>A0A564W887</accession>
<evidence type="ECO:0000259" key="1">
    <source>
        <dbReference type="Pfam" id="PF01882"/>
    </source>
</evidence>
<dbReference type="EMBL" id="CABHNW010000184">
    <property type="protein sequence ID" value="VUX41084.1"/>
    <property type="molecule type" value="Genomic_DNA"/>
</dbReference>
<gene>
    <name evidence="2" type="ORF">RSSSTS7063_01695</name>
</gene>
<evidence type="ECO:0000313" key="2">
    <source>
        <dbReference type="EMBL" id="VUX41084.1"/>
    </source>
</evidence>
<feature type="domain" description="DUF58" evidence="1">
    <location>
        <begin position="196"/>
        <end position="258"/>
    </location>
</feature>
<dbReference type="RefSeq" id="WP_144096004.1">
    <property type="nucleotide sequence ID" value="NZ_CABHMX010000029.1"/>
</dbReference>
<dbReference type="PANTHER" id="PTHR34351:SF2">
    <property type="entry name" value="DUF58 DOMAIN-CONTAINING PROTEIN"/>
    <property type="match status" value="1"/>
</dbReference>
<dbReference type="Proteomes" id="UP000408482">
    <property type="component" value="Unassembled WGS sequence"/>
</dbReference>
<dbReference type="AlphaFoldDB" id="A0A564W887"/>
<name>A0A564W887_9FIRM</name>
<protein>
    <recommendedName>
        <fullName evidence="1">DUF58 domain-containing protein</fullName>
    </recommendedName>
</protein>
<reference evidence="2 3" key="1">
    <citation type="submission" date="2019-07" db="EMBL/GenBank/DDBJ databases">
        <authorList>
            <person name="Hibberd C M."/>
            <person name="Gehrig L. J."/>
            <person name="Chang H.-W."/>
            <person name="Venkatesh S."/>
        </authorList>
    </citation>
    <scope>NUCLEOTIDE SEQUENCE [LARGE SCALE GENOMIC DNA]</scope>
    <source>
        <strain evidence="2">Blautia_luti_SSTS_Bg7063</strain>
    </source>
</reference>
<evidence type="ECO:0000313" key="3">
    <source>
        <dbReference type="Proteomes" id="UP000408482"/>
    </source>
</evidence>
<proteinExistence type="predicted"/>
<dbReference type="InterPro" id="IPR002881">
    <property type="entry name" value="DUF58"/>
</dbReference>
<keyword evidence="3" id="KW-1185">Reference proteome</keyword>
<dbReference type="PANTHER" id="PTHR34351">
    <property type="entry name" value="SLR1927 PROTEIN-RELATED"/>
    <property type="match status" value="1"/>
</dbReference>